<evidence type="ECO:0000313" key="1">
    <source>
        <dbReference type="EMBL" id="SDP92914.1"/>
    </source>
</evidence>
<evidence type="ECO:0000313" key="2">
    <source>
        <dbReference type="Proteomes" id="UP000199460"/>
    </source>
</evidence>
<name>A0A1H0WQF9_9GAMM</name>
<dbReference type="EMBL" id="FNJJ01000007">
    <property type="protein sequence ID" value="SDP92914.1"/>
    <property type="molecule type" value="Genomic_DNA"/>
</dbReference>
<organism evidence="1 2">
    <name type="scientific">Ectopseudomonas guguanensis</name>
    <dbReference type="NCBI Taxonomy" id="1198456"/>
    <lineage>
        <taxon>Bacteria</taxon>
        <taxon>Pseudomonadati</taxon>
        <taxon>Pseudomonadota</taxon>
        <taxon>Gammaproteobacteria</taxon>
        <taxon>Pseudomonadales</taxon>
        <taxon>Pseudomonadaceae</taxon>
        <taxon>Ectopseudomonas</taxon>
    </lineage>
</organism>
<reference evidence="2" key="1">
    <citation type="submission" date="2016-10" db="EMBL/GenBank/DDBJ databases">
        <authorList>
            <person name="Varghese N."/>
            <person name="Submissions S."/>
        </authorList>
    </citation>
    <scope>NUCLEOTIDE SEQUENCE [LARGE SCALE GENOMIC DNA]</scope>
    <source>
        <strain evidence="2">JCM 18416</strain>
    </source>
</reference>
<sequence>MRSGLTLTGLLLTQRGAAGSYSFIPRLMISFMISEVPAKIR</sequence>
<gene>
    <name evidence="1" type="ORF">SAMN05216213_107261</name>
</gene>
<dbReference type="AlphaFoldDB" id="A0A1H0WQF9"/>
<proteinExistence type="predicted"/>
<dbReference type="Proteomes" id="UP000199460">
    <property type="component" value="Unassembled WGS sequence"/>
</dbReference>
<accession>A0A1H0WQF9</accession>
<keyword evidence="2" id="KW-1185">Reference proteome</keyword>
<protein>
    <submittedName>
        <fullName evidence="1">Uncharacterized protein</fullName>
    </submittedName>
</protein>